<evidence type="ECO:0000313" key="2">
    <source>
        <dbReference type="Proteomes" id="UP000178764"/>
    </source>
</evidence>
<dbReference type="EMBL" id="MEZT01000021">
    <property type="protein sequence ID" value="OGD56382.1"/>
    <property type="molecule type" value="Genomic_DNA"/>
</dbReference>
<accession>A0A1F5DMM4</accession>
<name>A0A1F5DMM4_9BACT</name>
<organism evidence="1 2">
    <name type="scientific">Candidatus Berkelbacteria bacterium RBG_13_40_8</name>
    <dbReference type="NCBI Taxonomy" id="1797467"/>
    <lineage>
        <taxon>Bacteria</taxon>
        <taxon>Candidatus Berkelbacteria</taxon>
    </lineage>
</organism>
<reference evidence="1 2" key="1">
    <citation type="journal article" date="2016" name="Nat. Commun.">
        <title>Thousands of microbial genomes shed light on interconnected biogeochemical processes in an aquifer system.</title>
        <authorList>
            <person name="Anantharaman K."/>
            <person name="Brown C.T."/>
            <person name="Hug L.A."/>
            <person name="Sharon I."/>
            <person name="Castelle C.J."/>
            <person name="Probst A.J."/>
            <person name="Thomas B.C."/>
            <person name="Singh A."/>
            <person name="Wilkins M.J."/>
            <person name="Karaoz U."/>
            <person name="Brodie E.L."/>
            <person name="Williams K.H."/>
            <person name="Hubbard S.S."/>
            <person name="Banfield J.F."/>
        </authorList>
    </citation>
    <scope>NUCLEOTIDE SEQUENCE [LARGE SCALE GENOMIC DNA]</scope>
</reference>
<dbReference type="AlphaFoldDB" id="A0A1F5DMM4"/>
<evidence type="ECO:0000313" key="1">
    <source>
        <dbReference type="EMBL" id="OGD56382.1"/>
    </source>
</evidence>
<comment type="caution">
    <text evidence="1">The sequence shown here is derived from an EMBL/GenBank/DDBJ whole genome shotgun (WGS) entry which is preliminary data.</text>
</comment>
<dbReference type="Proteomes" id="UP000178764">
    <property type="component" value="Unassembled WGS sequence"/>
</dbReference>
<protein>
    <submittedName>
        <fullName evidence="1">Uncharacterized protein</fullName>
    </submittedName>
</protein>
<gene>
    <name evidence="1" type="ORF">A2V71_04485</name>
</gene>
<proteinExistence type="predicted"/>
<sequence length="116" mass="13272">MDQQCPKCGSSSVLWNQSADGKFCTNRNCGWSAKVKNGELQFLRLMEEHYTSAIEDTHPRRYSEVIYDLQAAIRRKLVAIAEGDPKWVEWKQLHAQLNPKTAQELVPELATRAPSR</sequence>